<dbReference type="InterPro" id="IPR050905">
    <property type="entry name" value="Plant_NBS-LRR"/>
</dbReference>
<sequence>MSSESFADDLRKEVRNLENEAGRVGDLAQVARNNLRSFDDCFTEWQQSAHKALEEARNLSDAFDEATKTCCYGTLPDPYCRYQFSTKAEAEIKVIRELAQNCIRFRAVDDICSLDPAPRNVAAPIAARREGKDVIESITATAPIFSTSMSIKLRDAGVFESRASMIQNIMDALGNKSNSVVGVYGMGGVGKSTLLDEVKKILSEEKSFDWVVKADVSENPDIKTIQGQIADGLKLTDIENKNIISGRAELLRRRLEEEERNEKKVLIILDNLWKGLDLKSVGIPLGPDNKVKGCKLLLTSRDRDVLRRKMGCDKAFLLNGLKEEEAKRLFERTVRDKVHDDEFKPWVKVALDKCAGVLS</sequence>
<evidence type="ECO:0000313" key="3">
    <source>
        <dbReference type="EMBL" id="KAL3729791.1"/>
    </source>
</evidence>
<dbReference type="Gene3D" id="3.40.50.300">
    <property type="entry name" value="P-loop containing nucleotide triphosphate hydrolases"/>
    <property type="match status" value="1"/>
</dbReference>
<reference evidence="3 4" key="1">
    <citation type="submission" date="2024-11" db="EMBL/GenBank/DDBJ databases">
        <title>Chromosome-level genome assembly of Eucalyptus globulus Labill. provides insights into its genome evolution.</title>
        <authorList>
            <person name="Li X."/>
        </authorList>
    </citation>
    <scope>NUCLEOTIDE SEQUENCE [LARGE SCALE GENOMIC DNA]</scope>
    <source>
        <strain evidence="3">CL2024</strain>
        <tissue evidence="3">Fresh tender leaves</tissue>
    </source>
</reference>
<dbReference type="InterPro" id="IPR027417">
    <property type="entry name" value="P-loop_NTPase"/>
</dbReference>
<dbReference type="InterPro" id="IPR002182">
    <property type="entry name" value="NB-ARC"/>
</dbReference>
<dbReference type="EMBL" id="JBJKBG010000007">
    <property type="protein sequence ID" value="KAL3729791.1"/>
    <property type="molecule type" value="Genomic_DNA"/>
</dbReference>
<keyword evidence="1" id="KW-0611">Plant defense</keyword>
<dbReference type="SUPFAM" id="SSF52540">
    <property type="entry name" value="P-loop containing nucleoside triphosphate hydrolases"/>
    <property type="match status" value="1"/>
</dbReference>
<dbReference type="InterPro" id="IPR003593">
    <property type="entry name" value="AAA+_ATPase"/>
</dbReference>
<feature type="domain" description="AAA+ ATPase" evidence="2">
    <location>
        <begin position="177"/>
        <end position="321"/>
    </location>
</feature>
<dbReference type="PANTHER" id="PTHR33463:SF203">
    <property type="entry name" value="AAA+ ATPASE DOMAIN-CONTAINING PROTEIN"/>
    <property type="match status" value="1"/>
</dbReference>
<dbReference type="PRINTS" id="PR00364">
    <property type="entry name" value="DISEASERSIST"/>
</dbReference>
<dbReference type="Pfam" id="PF00931">
    <property type="entry name" value="NB-ARC"/>
    <property type="match status" value="1"/>
</dbReference>
<dbReference type="PANTHER" id="PTHR33463">
    <property type="entry name" value="NB-ARC DOMAIN-CONTAINING PROTEIN-RELATED"/>
    <property type="match status" value="1"/>
</dbReference>
<organism evidence="3 4">
    <name type="scientific">Eucalyptus globulus</name>
    <name type="common">Tasmanian blue gum</name>
    <dbReference type="NCBI Taxonomy" id="34317"/>
    <lineage>
        <taxon>Eukaryota</taxon>
        <taxon>Viridiplantae</taxon>
        <taxon>Streptophyta</taxon>
        <taxon>Embryophyta</taxon>
        <taxon>Tracheophyta</taxon>
        <taxon>Spermatophyta</taxon>
        <taxon>Magnoliopsida</taxon>
        <taxon>eudicotyledons</taxon>
        <taxon>Gunneridae</taxon>
        <taxon>Pentapetalae</taxon>
        <taxon>rosids</taxon>
        <taxon>malvids</taxon>
        <taxon>Myrtales</taxon>
        <taxon>Myrtaceae</taxon>
        <taxon>Myrtoideae</taxon>
        <taxon>Eucalypteae</taxon>
        <taxon>Eucalyptus</taxon>
    </lineage>
</organism>
<proteinExistence type="predicted"/>
<evidence type="ECO:0000313" key="4">
    <source>
        <dbReference type="Proteomes" id="UP001634007"/>
    </source>
</evidence>
<accession>A0ABD3JZM4</accession>
<protein>
    <recommendedName>
        <fullName evidence="2">AAA+ ATPase domain-containing protein</fullName>
    </recommendedName>
</protein>
<evidence type="ECO:0000259" key="2">
    <source>
        <dbReference type="SMART" id="SM00382"/>
    </source>
</evidence>
<dbReference type="SMART" id="SM00382">
    <property type="entry name" value="AAA"/>
    <property type="match status" value="1"/>
</dbReference>
<gene>
    <name evidence="3" type="ORF">ACJRO7_026864</name>
</gene>
<comment type="caution">
    <text evidence="3">The sequence shown here is derived from an EMBL/GenBank/DDBJ whole genome shotgun (WGS) entry which is preliminary data.</text>
</comment>
<dbReference type="Proteomes" id="UP001634007">
    <property type="component" value="Unassembled WGS sequence"/>
</dbReference>
<name>A0ABD3JZM4_EUCGL</name>
<keyword evidence="4" id="KW-1185">Reference proteome</keyword>
<evidence type="ECO:0000256" key="1">
    <source>
        <dbReference type="ARBA" id="ARBA00022821"/>
    </source>
</evidence>
<dbReference type="AlphaFoldDB" id="A0ABD3JZM4"/>